<accession>A0A0M0BVY5</accession>
<sequence length="204" mass="22909">MSLSAKRVYFSDYFFDVWEDVYEPAEDSFLFAENLEVQKAETVLDMGTGCGILGIIAAEKAKTVVAVDVNPFAISCARENANLNDVQNKMRYLQGDLFMPLSGRFKFDVVLFNAPYLPVNNAETEAWIERAWAGGATGRQVINRFISEIPNHLKKTGRVFLMQSTLADVDESLRRFAACGMSTRVVAEYALPLFEKIKLIESQI</sequence>
<dbReference type="GO" id="GO:0008757">
    <property type="term" value="F:S-adenosylmethionine-dependent methyltransferase activity"/>
    <property type="evidence" value="ECO:0007669"/>
    <property type="project" value="TreeGrafter"/>
</dbReference>
<dbReference type="InterPro" id="IPR052190">
    <property type="entry name" value="Euk-Arch_PrmC-MTase"/>
</dbReference>
<dbReference type="NCBIfam" id="NF011529">
    <property type="entry name" value="PRK14968.1-3"/>
    <property type="match status" value="1"/>
</dbReference>
<dbReference type="InterPro" id="IPR007848">
    <property type="entry name" value="Small_mtfrase_dom"/>
</dbReference>
<evidence type="ECO:0000313" key="5">
    <source>
        <dbReference type="EMBL" id="KON32341.1"/>
    </source>
</evidence>
<dbReference type="GO" id="GO:0035657">
    <property type="term" value="C:eRF1 methyltransferase complex"/>
    <property type="evidence" value="ECO:0007669"/>
    <property type="project" value="TreeGrafter"/>
</dbReference>
<dbReference type="AlphaFoldDB" id="A0A0M0BVY5"/>
<comment type="caution">
    <text evidence="5">The sequence shown here is derived from an EMBL/GenBank/DDBJ whole genome shotgun (WGS) entry which is preliminary data.</text>
</comment>
<dbReference type="InterPro" id="IPR029063">
    <property type="entry name" value="SAM-dependent_MTases_sf"/>
</dbReference>
<name>A0A0M0BVY5_9ARCH</name>
<keyword evidence="2" id="KW-0808">Transferase</keyword>
<dbReference type="EMBL" id="LFWV01000004">
    <property type="protein sequence ID" value="KON32341.1"/>
    <property type="molecule type" value="Genomic_DNA"/>
</dbReference>
<dbReference type="PANTHER" id="PTHR45875">
    <property type="entry name" value="METHYLTRANSFERASE N6AMT1"/>
    <property type="match status" value="1"/>
</dbReference>
<dbReference type="GO" id="GO:0032259">
    <property type="term" value="P:methylation"/>
    <property type="evidence" value="ECO:0007669"/>
    <property type="project" value="UniProtKB-KW"/>
</dbReference>
<evidence type="ECO:0000256" key="2">
    <source>
        <dbReference type="ARBA" id="ARBA00022679"/>
    </source>
</evidence>
<keyword evidence="3" id="KW-0949">S-adenosyl-L-methionine</keyword>
<feature type="domain" description="Methyltransferase small" evidence="4">
    <location>
        <begin position="28"/>
        <end position="174"/>
    </location>
</feature>
<reference evidence="6" key="1">
    <citation type="submission" date="2015-06" db="EMBL/GenBank/DDBJ databases">
        <title>New insights into the roles of widespread benthic archaea in carbon and nitrogen cycling.</title>
        <authorList>
            <person name="Lazar C.S."/>
            <person name="Baker B.J."/>
            <person name="Seitz K.W."/>
            <person name="Hyde A.S."/>
            <person name="Dick G.J."/>
            <person name="Hinrichs K.-U."/>
            <person name="Teske A.P."/>
        </authorList>
    </citation>
    <scope>NUCLEOTIDE SEQUENCE [LARGE SCALE GENOMIC DNA]</scope>
</reference>
<dbReference type="Gene3D" id="3.40.50.150">
    <property type="entry name" value="Vaccinia Virus protein VP39"/>
    <property type="match status" value="1"/>
</dbReference>
<protein>
    <recommendedName>
        <fullName evidence="4">Methyltransferase small domain-containing protein</fullName>
    </recommendedName>
</protein>
<dbReference type="Pfam" id="PF05175">
    <property type="entry name" value="MTS"/>
    <property type="match status" value="1"/>
</dbReference>
<evidence type="ECO:0000313" key="6">
    <source>
        <dbReference type="Proteomes" id="UP000054016"/>
    </source>
</evidence>
<dbReference type="CDD" id="cd02440">
    <property type="entry name" value="AdoMet_MTases"/>
    <property type="match status" value="1"/>
</dbReference>
<dbReference type="PANTHER" id="PTHR45875:SF1">
    <property type="entry name" value="METHYLTRANSFERASE N6AMT1"/>
    <property type="match status" value="1"/>
</dbReference>
<dbReference type="GO" id="GO:0008276">
    <property type="term" value="F:protein methyltransferase activity"/>
    <property type="evidence" value="ECO:0007669"/>
    <property type="project" value="TreeGrafter"/>
</dbReference>
<dbReference type="Proteomes" id="UP000054016">
    <property type="component" value="Unassembled WGS sequence"/>
</dbReference>
<keyword evidence="1" id="KW-0489">Methyltransferase</keyword>
<dbReference type="NCBIfam" id="TIGR00537">
    <property type="entry name" value="hemK_rel_arch"/>
    <property type="match status" value="1"/>
</dbReference>
<evidence type="ECO:0000256" key="3">
    <source>
        <dbReference type="ARBA" id="ARBA00022691"/>
    </source>
</evidence>
<dbReference type="SUPFAM" id="SSF53335">
    <property type="entry name" value="S-adenosyl-L-methionine-dependent methyltransferases"/>
    <property type="match status" value="1"/>
</dbReference>
<evidence type="ECO:0000256" key="1">
    <source>
        <dbReference type="ARBA" id="ARBA00022603"/>
    </source>
</evidence>
<organism evidence="5 6">
    <name type="scientific">miscellaneous Crenarchaeota group-1 archaeon SG8-32-3</name>
    <dbReference type="NCBI Taxonomy" id="1685125"/>
    <lineage>
        <taxon>Archaea</taxon>
        <taxon>Candidatus Bathyarchaeota</taxon>
        <taxon>MCG-1</taxon>
    </lineage>
</organism>
<gene>
    <name evidence="5" type="ORF">AC478_00550</name>
</gene>
<proteinExistence type="predicted"/>
<dbReference type="InterPro" id="IPR004557">
    <property type="entry name" value="PrmC-related"/>
</dbReference>
<evidence type="ECO:0000259" key="4">
    <source>
        <dbReference type="Pfam" id="PF05175"/>
    </source>
</evidence>